<reference evidence="1" key="1">
    <citation type="journal article" date="2012" name="Nat. Biotechnol.">
        <title>Reference genome sequence of the model plant Setaria.</title>
        <authorList>
            <person name="Bennetzen J.L."/>
            <person name="Schmutz J."/>
            <person name="Wang H."/>
            <person name="Percifield R."/>
            <person name="Hawkins J."/>
            <person name="Pontaroli A.C."/>
            <person name="Estep M."/>
            <person name="Feng L."/>
            <person name="Vaughn J.N."/>
            <person name="Grimwood J."/>
            <person name="Jenkins J."/>
            <person name="Barry K."/>
            <person name="Lindquist E."/>
            <person name="Hellsten U."/>
            <person name="Deshpande S."/>
            <person name="Wang X."/>
            <person name="Wu X."/>
            <person name="Mitros T."/>
            <person name="Triplett J."/>
            <person name="Yang X."/>
            <person name="Ye C.Y."/>
            <person name="Mauro-Herrera M."/>
            <person name="Wang L."/>
            <person name="Li P."/>
            <person name="Sharma M."/>
            <person name="Sharma R."/>
            <person name="Ronald P.C."/>
            <person name="Panaud O."/>
            <person name="Kellogg E.A."/>
            <person name="Brutnell T.P."/>
            <person name="Doust A.N."/>
            <person name="Tuskan G.A."/>
            <person name="Rokhsar D."/>
            <person name="Devos K.M."/>
        </authorList>
    </citation>
    <scope>NUCLEOTIDE SEQUENCE [LARGE SCALE GENOMIC DNA]</scope>
    <source>
        <strain evidence="1">Yugu1</strain>
    </source>
</reference>
<dbReference type="PANTHER" id="PTHR23068:SF25">
    <property type="entry name" value="DNA (CYTOSINE-5)-METHYLTRANSFERASE DRM2"/>
    <property type="match status" value="1"/>
</dbReference>
<name>A0A368QLB0_SETIT</name>
<dbReference type="PANTHER" id="PTHR23068">
    <property type="entry name" value="DNA CYTOSINE-5- -METHYLTRANSFERASE 3-RELATED"/>
    <property type="match status" value="1"/>
</dbReference>
<reference evidence="1" key="2">
    <citation type="submission" date="2015-07" db="EMBL/GenBank/DDBJ databases">
        <authorList>
            <person name="Noorani M."/>
        </authorList>
    </citation>
    <scope>NUCLEOTIDE SEQUENCE</scope>
    <source>
        <strain evidence="1">Yugu1</strain>
    </source>
</reference>
<protein>
    <submittedName>
        <fullName evidence="1">Uncharacterized protein</fullName>
    </submittedName>
</protein>
<dbReference type="STRING" id="4555.A0A368QLB0"/>
<sequence>MTCFFLPKPELSHLTVSSGFFFTRTRGGKVRIVSTHGMNVLTLFSVTGGAEVALHRLGIRMNNVISIEKSEVKRNILNS</sequence>
<dbReference type="AlphaFoldDB" id="A0A368QLB0"/>
<organism evidence="1">
    <name type="scientific">Setaria italica</name>
    <name type="common">Foxtail millet</name>
    <name type="synonym">Panicum italicum</name>
    <dbReference type="NCBI Taxonomy" id="4555"/>
    <lineage>
        <taxon>Eukaryota</taxon>
        <taxon>Viridiplantae</taxon>
        <taxon>Streptophyta</taxon>
        <taxon>Embryophyta</taxon>
        <taxon>Tracheophyta</taxon>
        <taxon>Spermatophyta</taxon>
        <taxon>Magnoliopsida</taxon>
        <taxon>Liliopsida</taxon>
        <taxon>Poales</taxon>
        <taxon>Poaceae</taxon>
        <taxon>PACMAD clade</taxon>
        <taxon>Panicoideae</taxon>
        <taxon>Panicodae</taxon>
        <taxon>Paniceae</taxon>
        <taxon>Cenchrinae</taxon>
        <taxon>Setaria</taxon>
    </lineage>
</organism>
<dbReference type="InterPro" id="IPR050390">
    <property type="entry name" value="C5-Methyltransferase"/>
</dbReference>
<gene>
    <name evidence="1" type="ORF">SETIT_3G329700v2</name>
</gene>
<proteinExistence type="predicted"/>
<dbReference type="OrthoDB" id="1749295at2759"/>
<dbReference type="EMBL" id="CM003530">
    <property type="protein sequence ID" value="RCV18769.1"/>
    <property type="molecule type" value="Genomic_DNA"/>
</dbReference>
<evidence type="ECO:0000313" key="1">
    <source>
        <dbReference type="EMBL" id="RCV18769.1"/>
    </source>
</evidence>
<accession>A0A368QLB0</accession>